<dbReference type="InterPro" id="IPR003018">
    <property type="entry name" value="GAF"/>
</dbReference>
<keyword evidence="1" id="KW-0378">Hydrolase</keyword>
<organism evidence="5 6">
    <name type="scientific">Blastococcus saxobsidens</name>
    <dbReference type="NCBI Taxonomy" id="138336"/>
    <lineage>
        <taxon>Bacteria</taxon>
        <taxon>Bacillati</taxon>
        <taxon>Actinomycetota</taxon>
        <taxon>Actinomycetes</taxon>
        <taxon>Geodermatophilales</taxon>
        <taxon>Geodermatophilaceae</taxon>
        <taxon>Blastococcus</taxon>
    </lineage>
</organism>
<dbReference type="PANTHER" id="PTHR43156:SF2">
    <property type="entry name" value="STAGE II SPORULATION PROTEIN E"/>
    <property type="match status" value="1"/>
</dbReference>
<dbReference type="PANTHER" id="PTHR43156">
    <property type="entry name" value="STAGE II SPORULATION PROTEIN E-RELATED"/>
    <property type="match status" value="1"/>
</dbReference>
<dbReference type="InterPro" id="IPR000014">
    <property type="entry name" value="PAS"/>
</dbReference>
<dbReference type="SMART" id="SM00086">
    <property type="entry name" value="PAC"/>
    <property type="match status" value="1"/>
</dbReference>
<gene>
    <name evidence="5" type="ORF">BKA19_3784</name>
</gene>
<dbReference type="InterPro" id="IPR029016">
    <property type="entry name" value="GAF-like_dom_sf"/>
</dbReference>
<comment type="caution">
    <text evidence="5">The sequence shown here is derived from an EMBL/GenBank/DDBJ whole genome shotgun (WGS) entry which is preliminary data.</text>
</comment>
<dbReference type="CDD" id="cd00130">
    <property type="entry name" value="PAS"/>
    <property type="match status" value="1"/>
</dbReference>
<dbReference type="Proteomes" id="UP000292507">
    <property type="component" value="Unassembled WGS sequence"/>
</dbReference>
<evidence type="ECO:0000256" key="1">
    <source>
        <dbReference type="ARBA" id="ARBA00022801"/>
    </source>
</evidence>
<sequence length="922" mass="97470">MSTPEPPVPARPAAEPAGDPITDPLRVAAARRLLLEVPGPAAFDRLSALTARVLGVRHAKVTLFTDHDVVVGGCGLPAGVVGGPALLTGALSAITVRTGRPLVIPAAAEDERVAGLPAVTSGQVLSYLGAPLVAASGQVVGALAVYEPVPRDWSEDAAELLEQLASSVVAELELSAAQSAVGTSRAWLEVALEASSVGIWERDLRTETIHWDDRCAALFGLDSAVDLNSLDDVLSTHVHPDDHAAINEAMRVAVEEGGDYTVEFRALREDGAVRWALARGRVVADATGAPARVLGTVLDITEARGQAQQRLTAVQRAAAIAEVAAELANAARPDELADVVLRGAQVLGAQSSALAIFDSPGGPLRLRMTENLLSTVREGRPEMADLDEGVVLPMDDALPAQYVARHGSRLLISDVEEALVRFPAMRPSVELLGLHALAAVPLRVEGRVLGAFLAVWTVDHEFGGDDVEVLEALAAQIALSVSRLQSDAERATAVAAMAEANQRLRLLAEAGRMLSGTLEIDRQIEQLASLVVPDLGDWCWIVVTDEQGRLHDVGSGHRDPTRRAEVEDYVRAMVAGMTEHASARTVTATGRAQVLTRIDWEHVGRALPDAAVRERFARLGAASGVVVPLMARGQALGAMGLFTDQQRGPLTEAQVDTAVEIGRRAGLALYQARLYGQQRDLADALQRSMLTEPPQPEQAEIVVRYVPAAEGAEIGGDWYDAFLQRGGATVLAIGDVVGHDTRAAAAMGQVRGLLRGISYSSGGSPAEVLSELDRAVQGLALNTMATALVAHLEPEPDDETGRMRLRWANAGHPPPVLLASDGSVVLLDGKQADLLLGVAPETVREDHVAVLAPGSTVLLYTDGLVERRDRDIDEGTDELLQVLGECAGLPLDELCDRVLDQMFLPGAEDDVAVLAVRLRADG</sequence>
<dbReference type="Pfam" id="PF07228">
    <property type="entry name" value="SpoIIE"/>
    <property type="match status" value="1"/>
</dbReference>
<feature type="domain" description="PAS" evidence="3">
    <location>
        <begin position="184"/>
        <end position="257"/>
    </location>
</feature>
<dbReference type="Pfam" id="PF13185">
    <property type="entry name" value="GAF_2"/>
    <property type="match status" value="1"/>
</dbReference>
<reference evidence="5 6" key="1">
    <citation type="submission" date="2019-02" db="EMBL/GenBank/DDBJ databases">
        <title>Sequencing the genomes of 1000 actinobacteria strains.</title>
        <authorList>
            <person name="Klenk H.-P."/>
        </authorList>
    </citation>
    <scope>NUCLEOTIDE SEQUENCE [LARGE SCALE GENOMIC DNA]</scope>
    <source>
        <strain evidence="5 6">DSM 44509</strain>
    </source>
</reference>
<evidence type="ECO:0000313" key="6">
    <source>
        <dbReference type="Proteomes" id="UP000292507"/>
    </source>
</evidence>
<dbReference type="SMART" id="SM00331">
    <property type="entry name" value="PP2C_SIG"/>
    <property type="match status" value="1"/>
</dbReference>
<dbReference type="InterPro" id="IPR000700">
    <property type="entry name" value="PAS-assoc_C"/>
</dbReference>
<dbReference type="SMART" id="SM00091">
    <property type="entry name" value="PAS"/>
    <property type="match status" value="1"/>
</dbReference>
<dbReference type="PROSITE" id="PS50112">
    <property type="entry name" value="PAS"/>
    <property type="match status" value="1"/>
</dbReference>
<dbReference type="SUPFAM" id="SSF55781">
    <property type="entry name" value="GAF domain-like"/>
    <property type="match status" value="3"/>
</dbReference>
<dbReference type="Pfam" id="PF08447">
    <property type="entry name" value="PAS_3"/>
    <property type="match status" value="1"/>
</dbReference>
<dbReference type="PROSITE" id="PS50113">
    <property type="entry name" value="PAC"/>
    <property type="match status" value="1"/>
</dbReference>
<dbReference type="Gene3D" id="3.30.450.20">
    <property type="entry name" value="PAS domain"/>
    <property type="match status" value="1"/>
</dbReference>
<keyword evidence="6" id="KW-1185">Reference proteome</keyword>
<name>A0A4Q7YCV1_9ACTN</name>
<dbReference type="Gene3D" id="3.60.40.10">
    <property type="entry name" value="PPM-type phosphatase domain"/>
    <property type="match status" value="1"/>
</dbReference>
<dbReference type="InterPro" id="IPR035965">
    <property type="entry name" value="PAS-like_dom_sf"/>
</dbReference>
<protein>
    <submittedName>
        <fullName evidence="5">PAS domain S-box-containing protein</fullName>
    </submittedName>
</protein>
<dbReference type="SUPFAM" id="SSF55785">
    <property type="entry name" value="PYP-like sensor domain (PAS domain)"/>
    <property type="match status" value="1"/>
</dbReference>
<dbReference type="Gene3D" id="3.30.450.40">
    <property type="match status" value="3"/>
</dbReference>
<feature type="region of interest" description="Disordered" evidence="2">
    <location>
        <begin position="1"/>
        <end position="21"/>
    </location>
</feature>
<dbReference type="InterPro" id="IPR001932">
    <property type="entry name" value="PPM-type_phosphatase-like_dom"/>
</dbReference>
<dbReference type="InterPro" id="IPR013655">
    <property type="entry name" value="PAS_fold_3"/>
</dbReference>
<dbReference type="RefSeq" id="WP_242611277.1">
    <property type="nucleotide sequence ID" value="NZ_POQT01000003.1"/>
</dbReference>
<dbReference type="Gene3D" id="2.10.70.100">
    <property type="match status" value="1"/>
</dbReference>
<dbReference type="InterPro" id="IPR052016">
    <property type="entry name" value="Bact_Sigma-Reg"/>
</dbReference>
<dbReference type="InterPro" id="IPR036457">
    <property type="entry name" value="PPM-type-like_dom_sf"/>
</dbReference>
<evidence type="ECO:0000313" key="5">
    <source>
        <dbReference type="EMBL" id="RZU34035.1"/>
    </source>
</evidence>
<dbReference type="AlphaFoldDB" id="A0A4Q7YCV1"/>
<evidence type="ECO:0000259" key="4">
    <source>
        <dbReference type="PROSITE" id="PS50113"/>
    </source>
</evidence>
<feature type="domain" description="PAC" evidence="4">
    <location>
        <begin position="260"/>
        <end position="312"/>
    </location>
</feature>
<evidence type="ECO:0000259" key="3">
    <source>
        <dbReference type="PROSITE" id="PS50112"/>
    </source>
</evidence>
<dbReference type="Pfam" id="PF01590">
    <property type="entry name" value="GAF"/>
    <property type="match status" value="2"/>
</dbReference>
<dbReference type="EMBL" id="SHKV01000001">
    <property type="protein sequence ID" value="RZU34035.1"/>
    <property type="molecule type" value="Genomic_DNA"/>
</dbReference>
<dbReference type="SUPFAM" id="SSF81606">
    <property type="entry name" value="PP2C-like"/>
    <property type="match status" value="1"/>
</dbReference>
<proteinExistence type="predicted"/>
<dbReference type="NCBIfam" id="TIGR00229">
    <property type="entry name" value="sensory_box"/>
    <property type="match status" value="1"/>
</dbReference>
<dbReference type="GO" id="GO:0016791">
    <property type="term" value="F:phosphatase activity"/>
    <property type="evidence" value="ECO:0007669"/>
    <property type="project" value="TreeGrafter"/>
</dbReference>
<dbReference type="SMART" id="SM00065">
    <property type="entry name" value="GAF"/>
    <property type="match status" value="3"/>
</dbReference>
<accession>A0A4Q7YCV1</accession>
<feature type="compositionally biased region" description="Pro residues" evidence="2">
    <location>
        <begin position="1"/>
        <end position="10"/>
    </location>
</feature>
<dbReference type="InterPro" id="IPR001610">
    <property type="entry name" value="PAC"/>
</dbReference>
<evidence type="ECO:0000256" key="2">
    <source>
        <dbReference type="SAM" id="MobiDB-lite"/>
    </source>
</evidence>